<evidence type="ECO:0000313" key="1">
    <source>
        <dbReference type="EMBL" id="KAK4006889.1"/>
    </source>
</evidence>
<organism evidence="1 2">
    <name type="scientific">Daphnia magna</name>
    <dbReference type="NCBI Taxonomy" id="35525"/>
    <lineage>
        <taxon>Eukaryota</taxon>
        <taxon>Metazoa</taxon>
        <taxon>Ecdysozoa</taxon>
        <taxon>Arthropoda</taxon>
        <taxon>Crustacea</taxon>
        <taxon>Branchiopoda</taxon>
        <taxon>Diplostraca</taxon>
        <taxon>Cladocera</taxon>
        <taxon>Anomopoda</taxon>
        <taxon>Daphniidae</taxon>
        <taxon>Daphnia</taxon>
    </lineage>
</organism>
<dbReference type="Proteomes" id="UP001234178">
    <property type="component" value="Unassembled WGS sequence"/>
</dbReference>
<comment type="caution">
    <text evidence="1">The sequence shown here is derived from an EMBL/GenBank/DDBJ whole genome shotgun (WGS) entry which is preliminary data.</text>
</comment>
<reference evidence="1 2" key="1">
    <citation type="journal article" date="2023" name="Nucleic Acids Res.">
        <title>The hologenome of Daphnia magna reveals possible DNA methylation and microbiome-mediated evolution of the host genome.</title>
        <authorList>
            <person name="Chaturvedi A."/>
            <person name="Li X."/>
            <person name="Dhandapani V."/>
            <person name="Marshall H."/>
            <person name="Kissane S."/>
            <person name="Cuenca-Cambronero M."/>
            <person name="Asole G."/>
            <person name="Calvet F."/>
            <person name="Ruiz-Romero M."/>
            <person name="Marangio P."/>
            <person name="Guigo R."/>
            <person name="Rago D."/>
            <person name="Mirbahai L."/>
            <person name="Eastwood N."/>
            <person name="Colbourne J.K."/>
            <person name="Zhou J."/>
            <person name="Mallon E."/>
            <person name="Orsini L."/>
        </authorList>
    </citation>
    <scope>NUCLEOTIDE SEQUENCE [LARGE SCALE GENOMIC DNA]</scope>
    <source>
        <strain evidence="1">LRV0_1</strain>
    </source>
</reference>
<protein>
    <submittedName>
        <fullName evidence="1">Uncharacterized protein</fullName>
    </submittedName>
</protein>
<name>A0ABQ9Z1V4_9CRUS</name>
<evidence type="ECO:0000313" key="2">
    <source>
        <dbReference type="Proteomes" id="UP001234178"/>
    </source>
</evidence>
<accession>A0ABQ9Z1V4</accession>
<gene>
    <name evidence="1" type="ORF">OUZ56_012044</name>
</gene>
<dbReference type="EMBL" id="JAOYFB010000002">
    <property type="protein sequence ID" value="KAK4006889.1"/>
    <property type="molecule type" value="Genomic_DNA"/>
</dbReference>
<keyword evidence="2" id="KW-1185">Reference proteome</keyword>
<sequence length="76" mass="8945">MYAILNLEEVYARHLIEIFYGPRNEGKRKNSINDILKRKLVDLNYDKVVIIHFKRLCVLPQAPVKNSHDSEPRIVV</sequence>
<proteinExistence type="predicted"/>